<protein>
    <recommendedName>
        <fullName evidence="4">PH domain-containing protein</fullName>
    </recommendedName>
</protein>
<evidence type="ECO:0000256" key="1">
    <source>
        <dbReference type="SAM" id="Phobius"/>
    </source>
</evidence>
<accession>A0ABU0XIT5</accession>
<comment type="caution">
    <text evidence="2">The sequence shown here is derived from an EMBL/GenBank/DDBJ whole genome shotgun (WGS) entry which is preliminary data.</text>
</comment>
<dbReference type="Proteomes" id="UP001230289">
    <property type="component" value="Unassembled WGS sequence"/>
</dbReference>
<feature type="transmembrane region" description="Helical" evidence="1">
    <location>
        <begin position="43"/>
        <end position="63"/>
    </location>
</feature>
<keyword evidence="1" id="KW-0812">Transmembrane</keyword>
<evidence type="ECO:0000313" key="3">
    <source>
        <dbReference type="Proteomes" id="UP001230289"/>
    </source>
</evidence>
<evidence type="ECO:0008006" key="4">
    <source>
        <dbReference type="Google" id="ProtNLM"/>
    </source>
</evidence>
<keyword evidence="3" id="KW-1185">Reference proteome</keyword>
<keyword evidence="1" id="KW-0472">Membrane</keyword>
<proteinExistence type="predicted"/>
<organism evidence="2 3">
    <name type="scientific">Microbacterium capsulatum</name>
    <dbReference type="NCBI Taxonomy" id="3041921"/>
    <lineage>
        <taxon>Bacteria</taxon>
        <taxon>Bacillati</taxon>
        <taxon>Actinomycetota</taxon>
        <taxon>Actinomycetes</taxon>
        <taxon>Micrococcales</taxon>
        <taxon>Microbacteriaceae</taxon>
        <taxon>Microbacterium</taxon>
    </lineage>
</organism>
<feature type="transmembrane region" description="Helical" evidence="1">
    <location>
        <begin position="6"/>
        <end position="23"/>
    </location>
</feature>
<sequence length="186" mass="20665">MTGILLKLLLVAVVIFFAAAAVARMRLPSRAANRLERQRMPKLVPVIGGLFAAVGAILTLNAFTAQDTLGMLWPMRIAVVAMALGGLATVLIYRNFYVSPRADEVRYRTIWGREHAIAYADIASHRLTRTRGRRILTIRSTSGRKLAVNVRRYDMTPLFLAIDFKERHGRWPSRGEALGLPGGAPR</sequence>
<evidence type="ECO:0000313" key="2">
    <source>
        <dbReference type="EMBL" id="MDQ4215049.1"/>
    </source>
</evidence>
<feature type="transmembrane region" description="Helical" evidence="1">
    <location>
        <begin position="75"/>
        <end position="93"/>
    </location>
</feature>
<gene>
    <name evidence="2" type="ORF">RBR11_14090</name>
</gene>
<reference evidence="2 3" key="1">
    <citation type="submission" date="2023-08" db="EMBL/GenBank/DDBJ databases">
        <title>Microbacterium sp. nov., isolated from a waste landfill.</title>
        <authorList>
            <person name="Wen W."/>
        </authorList>
    </citation>
    <scope>NUCLEOTIDE SEQUENCE [LARGE SCALE GENOMIC DNA]</scope>
    <source>
        <strain evidence="2 3">ASV81</strain>
    </source>
</reference>
<dbReference type="RefSeq" id="WP_308490000.1">
    <property type="nucleotide sequence ID" value="NZ_JAVFCB010000008.1"/>
</dbReference>
<keyword evidence="1" id="KW-1133">Transmembrane helix</keyword>
<dbReference type="EMBL" id="JAVFCB010000008">
    <property type="protein sequence ID" value="MDQ4215049.1"/>
    <property type="molecule type" value="Genomic_DNA"/>
</dbReference>
<name>A0ABU0XIT5_9MICO</name>